<proteinExistence type="inferred from homology"/>
<evidence type="ECO:0000256" key="1">
    <source>
        <dbReference type="ARBA" id="ARBA00006499"/>
    </source>
</evidence>
<name>A0A813DJN3_POLGL</name>
<dbReference type="GO" id="GO:0052689">
    <property type="term" value="F:carboxylic ester hydrolase activity"/>
    <property type="evidence" value="ECO:0007669"/>
    <property type="project" value="TreeGrafter"/>
</dbReference>
<gene>
    <name evidence="4" type="ORF">PGLA1383_LOCUS5904</name>
    <name evidence="5" type="ORF">PGLA2088_LOCUS19256</name>
</gene>
<dbReference type="InterPro" id="IPR029058">
    <property type="entry name" value="AB_hydrolase_fold"/>
</dbReference>
<dbReference type="Gene3D" id="3.40.50.1820">
    <property type="entry name" value="alpha/beta hydrolase"/>
    <property type="match status" value="1"/>
</dbReference>
<evidence type="ECO:0000313" key="5">
    <source>
        <dbReference type="EMBL" id="CAE8675126.1"/>
    </source>
</evidence>
<accession>A0A813DJN3</accession>
<evidence type="ECO:0000259" key="3">
    <source>
        <dbReference type="Pfam" id="PF02230"/>
    </source>
</evidence>
<dbReference type="Pfam" id="PF02230">
    <property type="entry name" value="Abhydrolase_2"/>
    <property type="match status" value="1"/>
</dbReference>
<organism evidence="4 6">
    <name type="scientific">Polarella glacialis</name>
    <name type="common">Dinoflagellate</name>
    <dbReference type="NCBI Taxonomy" id="89957"/>
    <lineage>
        <taxon>Eukaryota</taxon>
        <taxon>Sar</taxon>
        <taxon>Alveolata</taxon>
        <taxon>Dinophyceae</taxon>
        <taxon>Suessiales</taxon>
        <taxon>Suessiaceae</taxon>
        <taxon>Polarella</taxon>
    </lineage>
</organism>
<dbReference type="InterPro" id="IPR003140">
    <property type="entry name" value="PLipase/COase/thioEstase"/>
</dbReference>
<keyword evidence="6" id="KW-1185">Reference proteome</keyword>
<comment type="caution">
    <text evidence="4">The sequence shown here is derived from an EMBL/GenBank/DDBJ whole genome shotgun (WGS) entry which is preliminary data.</text>
</comment>
<evidence type="ECO:0000256" key="2">
    <source>
        <dbReference type="ARBA" id="ARBA00022801"/>
    </source>
</evidence>
<dbReference type="PANTHER" id="PTHR10655:SF17">
    <property type="entry name" value="LYSOPHOSPHOLIPASE-LIKE PROTEIN 1"/>
    <property type="match status" value="1"/>
</dbReference>
<keyword evidence="2" id="KW-0378">Hydrolase</keyword>
<dbReference type="SUPFAM" id="SSF53474">
    <property type="entry name" value="alpha/beta-Hydrolases"/>
    <property type="match status" value="1"/>
</dbReference>
<dbReference type="Proteomes" id="UP000626109">
    <property type="component" value="Unassembled WGS sequence"/>
</dbReference>
<dbReference type="EMBL" id="CAJNNV010002365">
    <property type="protein sequence ID" value="CAE8587062.1"/>
    <property type="molecule type" value="Genomic_DNA"/>
</dbReference>
<reference evidence="4" key="1">
    <citation type="submission" date="2021-02" db="EMBL/GenBank/DDBJ databases">
        <authorList>
            <person name="Dougan E. K."/>
            <person name="Rhodes N."/>
            <person name="Thang M."/>
            <person name="Chan C."/>
        </authorList>
    </citation>
    <scope>NUCLEOTIDE SEQUENCE</scope>
</reference>
<comment type="similarity">
    <text evidence="1">Belongs to the AB hydrolase superfamily. AB hydrolase 2 family.</text>
</comment>
<dbReference type="Proteomes" id="UP000654075">
    <property type="component" value="Unassembled WGS sequence"/>
</dbReference>
<feature type="domain" description="Phospholipase/carboxylesterase/thioesterase" evidence="3">
    <location>
        <begin position="85"/>
        <end position="305"/>
    </location>
</feature>
<dbReference type="AlphaFoldDB" id="A0A813DJN3"/>
<dbReference type="OMA" id="ISTVWFN"/>
<dbReference type="GO" id="GO:0008474">
    <property type="term" value="F:palmitoyl-(protein) hydrolase activity"/>
    <property type="evidence" value="ECO:0007669"/>
    <property type="project" value="TreeGrafter"/>
</dbReference>
<dbReference type="EMBL" id="CAJNNW010024984">
    <property type="protein sequence ID" value="CAE8675126.1"/>
    <property type="molecule type" value="Genomic_DNA"/>
</dbReference>
<dbReference type="InterPro" id="IPR050565">
    <property type="entry name" value="LYPA1-2/EST-like"/>
</dbReference>
<protein>
    <recommendedName>
        <fullName evidence="3">Phospholipase/carboxylesterase/thioesterase domain-containing protein</fullName>
    </recommendedName>
</protein>
<dbReference type="GO" id="GO:0005737">
    <property type="term" value="C:cytoplasm"/>
    <property type="evidence" value="ECO:0007669"/>
    <property type="project" value="TreeGrafter"/>
</dbReference>
<dbReference type="PANTHER" id="PTHR10655">
    <property type="entry name" value="LYSOPHOSPHOLIPASE-RELATED"/>
    <property type="match status" value="1"/>
</dbReference>
<dbReference type="OrthoDB" id="2418081at2759"/>
<evidence type="ECO:0000313" key="4">
    <source>
        <dbReference type="EMBL" id="CAE8587062.1"/>
    </source>
</evidence>
<evidence type="ECO:0000313" key="6">
    <source>
        <dbReference type="Proteomes" id="UP000654075"/>
    </source>
</evidence>
<sequence>MFGEPCPWSGPSATMALAGPGQPRAQLTRCCLMGRGISEPRAQRANLAAGGTPQPQLRRRPLLNRPVVSLLLSLGCAAAASSAEPKPRRAPAAVVLLHGSGDSGKGLQRYLRAVDGGQFLDRLQISGVETVFPDSGLRPYSLAGGQRMAIWFDRTGLPPSAPEDTASVEDSVSRLVCVLDQLKSDGIPASRIAVGGFSMGGGIALQLALRHPEKLGAVFALSSFLCDDAAVYRQLEAGGAAGAAGTSWPPTFMAHGQADDFIRIAWAEATARRLRGLGLPVQFAALPGVRHELVKEEIRMLGDWLWQTIGLEPGLEKADL</sequence>